<dbReference type="Proteomes" id="UP000239706">
    <property type="component" value="Unassembled WGS sequence"/>
</dbReference>
<dbReference type="RefSeq" id="WP_106064267.1">
    <property type="nucleotide sequence ID" value="NZ_PVXO01000060.1"/>
</dbReference>
<comment type="caution">
    <text evidence="2">The sequence shown here is derived from an EMBL/GenBank/DDBJ whole genome shotgun (WGS) entry which is preliminary data.</text>
</comment>
<accession>A0A2T0B1F6</accession>
<dbReference type="AlphaFoldDB" id="A0A2T0B1F6"/>
<reference evidence="2 3" key="1">
    <citation type="submission" date="2018-03" db="EMBL/GenBank/DDBJ databases">
        <title>Genome sequence of Clostridium liquoris DSM 100320.</title>
        <authorList>
            <person name="Poehlein A."/>
            <person name="Daniel R."/>
        </authorList>
    </citation>
    <scope>NUCLEOTIDE SEQUENCE [LARGE SCALE GENOMIC DNA]</scope>
    <source>
        <strain evidence="2 3">DSM 100320</strain>
    </source>
</reference>
<name>A0A2T0B1F6_9CLOT</name>
<protein>
    <submittedName>
        <fullName evidence="2">Uncharacterized protein</fullName>
    </submittedName>
</protein>
<proteinExistence type="predicted"/>
<gene>
    <name evidence="2" type="ORF">CLLI_22070</name>
</gene>
<evidence type="ECO:0000313" key="2">
    <source>
        <dbReference type="EMBL" id="PRR77643.1"/>
    </source>
</evidence>
<dbReference type="OrthoDB" id="1707934at2"/>
<feature type="coiled-coil region" evidence="1">
    <location>
        <begin position="28"/>
        <end position="80"/>
    </location>
</feature>
<sequence>MESEKIFDLMEKMYADLKDGQDNLKKGQDDLSSRLANVEKTVIKIENEHGEKLNALFDGYKQNSEQLNRIEHEVAKHEEVILRRIK</sequence>
<keyword evidence="3" id="KW-1185">Reference proteome</keyword>
<keyword evidence="1" id="KW-0175">Coiled coil</keyword>
<evidence type="ECO:0000256" key="1">
    <source>
        <dbReference type="SAM" id="Coils"/>
    </source>
</evidence>
<evidence type="ECO:0000313" key="3">
    <source>
        <dbReference type="Proteomes" id="UP000239706"/>
    </source>
</evidence>
<organism evidence="2 3">
    <name type="scientific">Clostridium liquoris</name>
    <dbReference type="NCBI Taxonomy" id="1289519"/>
    <lineage>
        <taxon>Bacteria</taxon>
        <taxon>Bacillati</taxon>
        <taxon>Bacillota</taxon>
        <taxon>Clostridia</taxon>
        <taxon>Eubacteriales</taxon>
        <taxon>Clostridiaceae</taxon>
        <taxon>Clostridium</taxon>
    </lineage>
</organism>
<dbReference type="EMBL" id="PVXO01000060">
    <property type="protein sequence ID" value="PRR77643.1"/>
    <property type="molecule type" value="Genomic_DNA"/>
</dbReference>